<comment type="caution">
    <text evidence="1">The sequence shown here is derived from an EMBL/GenBank/DDBJ whole genome shotgun (WGS) entry which is preliminary data.</text>
</comment>
<dbReference type="Proteomes" id="UP000682951">
    <property type="component" value="Unassembled WGS sequence"/>
</dbReference>
<dbReference type="EMBL" id="JAGSSW010000006">
    <property type="protein sequence ID" value="MBR8464271.1"/>
    <property type="molecule type" value="Genomic_DNA"/>
</dbReference>
<protein>
    <submittedName>
        <fullName evidence="1">Baseplate J/gp47 family protein</fullName>
    </submittedName>
</protein>
<keyword evidence="2" id="KW-1185">Reference proteome</keyword>
<proteinExistence type="predicted"/>
<sequence length="373" mass="40734">MKITNDKIIIDSLSDIKERLQSGFKQIYGNDITLSPNSPDAQMIGLFSQALGEVNECIAYIIQMLDPYLAHGEFLDQRVAYAGLIRKGAEYSNIDGVVLHGTAGVYIPKSTTFKDKNGETWISDYAVSLGDEGSASVSLKSKNTGAFSVKAGAEFELSEIILGLDRAVATQDSVLGADEESDAELLVRFMLSHSINNNDDRSGLKAALLNLKGVRQVEILENYTKATDENGVSPHSINVVILGGDDEEIAQTILRKKIGGCGLDGSTVVKTEYLGVKREVRFERVEQINPKIVLRIKKIDDDSQINTDKIKHALSDKNFNIGEDIYASRLYSDINLTQGFEILSLSIDGGAVKNIGVREMAVILLKDIDVSVE</sequence>
<name>A0ABS5HJ34_9BACT</name>
<gene>
    <name evidence="1" type="ORF">KDD93_06815</name>
</gene>
<organism evidence="1 2">
    <name type="scientific">Campylobacter anatolicus</name>
    <dbReference type="NCBI Taxonomy" id="2829105"/>
    <lineage>
        <taxon>Bacteria</taxon>
        <taxon>Pseudomonadati</taxon>
        <taxon>Campylobacterota</taxon>
        <taxon>Epsilonproteobacteria</taxon>
        <taxon>Campylobacterales</taxon>
        <taxon>Campylobacteraceae</taxon>
        <taxon>Campylobacter</taxon>
    </lineage>
</organism>
<evidence type="ECO:0000313" key="1">
    <source>
        <dbReference type="EMBL" id="MBR8464271.1"/>
    </source>
</evidence>
<dbReference type="RefSeq" id="WP_212142207.1">
    <property type="nucleotide sequence ID" value="NZ_JAGSSW010000006.1"/>
</dbReference>
<evidence type="ECO:0000313" key="2">
    <source>
        <dbReference type="Proteomes" id="UP000682951"/>
    </source>
</evidence>
<accession>A0ABS5HJ34</accession>
<reference evidence="1 2" key="1">
    <citation type="submission" date="2021-04" db="EMBL/GenBank/DDBJ databases">
        <title>Molecular and phenotypic characterization and identification of bacterial isolates recovered from the Anatolian ground squirrels (Spermophilus xanthoprymnus) and which have the potential to form a new species in the Campylobacter genus.</title>
        <authorList>
            <person name="Aydin F."/>
            <person name="Abay S."/>
            <person name="Kayman T."/>
            <person name="Karakaya E."/>
            <person name="Mustak H.K."/>
            <person name="Mustak I.B."/>
            <person name="Bilgin N."/>
            <person name="Duzler A."/>
            <person name="Sahin O."/>
            <person name="Guran O."/>
            <person name="Saticioglu I.B."/>
        </authorList>
    </citation>
    <scope>NUCLEOTIDE SEQUENCE [LARGE SCALE GENOMIC DNA]</scope>
    <source>
        <strain evidence="2">faydin-G24</strain>
    </source>
</reference>